<gene>
    <name evidence="1" type="ORF">EYH02_03785</name>
</gene>
<sequence>MDISKTVLRYVDKEYRTIADYVRETVREGKVRKDYILTLTEVQSFFSKLRDFLKKASCLEQVHADLKCGRICRRWIYTESSDIRVLTKLNPRVVVAYYGDKIKVSYDDREVDICGTEIEYTINMFKDKVNLHNVDEVLEKRSLILEVLGKLKAILEHTEKDFEICIREFRIRC</sequence>
<dbReference type="AlphaFoldDB" id="A0A833DV73"/>
<dbReference type="Proteomes" id="UP000605805">
    <property type="component" value="Unassembled WGS sequence"/>
</dbReference>
<proteinExistence type="predicted"/>
<name>A0A833DV73_9CREN</name>
<organism evidence="1 2">
    <name type="scientific">Ignisphaera aggregans</name>
    <dbReference type="NCBI Taxonomy" id="334771"/>
    <lineage>
        <taxon>Archaea</taxon>
        <taxon>Thermoproteota</taxon>
        <taxon>Thermoprotei</taxon>
        <taxon>Desulfurococcales</taxon>
        <taxon>Desulfurococcaceae</taxon>
        <taxon>Ignisphaera</taxon>
    </lineage>
</organism>
<evidence type="ECO:0000313" key="2">
    <source>
        <dbReference type="Proteomes" id="UP000605805"/>
    </source>
</evidence>
<accession>A0A833DV73</accession>
<evidence type="ECO:0000313" key="1">
    <source>
        <dbReference type="EMBL" id="HIP57175.1"/>
    </source>
</evidence>
<comment type="caution">
    <text evidence="1">The sequence shown here is derived from an EMBL/GenBank/DDBJ whole genome shotgun (WGS) entry which is preliminary data.</text>
</comment>
<protein>
    <submittedName>
        <fullName evidence="1">Uncharacterized protein</fullName>
    </submittedName>
</protein>
<dbReference type="EMBL" id="DQTV01000071">
    <property type="protein sequence ID" value="HIP57175.1"/>
    <property type="molecule type" value="Genomic_DNA"/>
</dbReference>
<reference evidence="1" key="1">
    <citation type="journal article" date="2020" name="ISME J.">
        <title>Gammaproteobacteria mediating utilization of methyl-, sulfur- and petroleum organic compounds in deep ocean hydrothermal plumes.</title>
        <authorList>
            <person name="Zhou Z."/>
            <person name="Liu Y."/>
            <person name="Pan J."/>
            <person name="Cron B.R."/>
            <person name="Toner B.M."/>
            <person name="Anantharaman K."/>
            <person name="Breier J.A."/>
            <person name="Dick G.J."/>
            <person name="Li M."/>
        </authorList>
    </citation>
    <scope>NUCLEOTIDE SEQUENCE</scope>
    <source>
        <strain evidence="1">SZUA-1435</strain>
    </source>
</reference>